<protein>
    <submittedName>
        <fullName evidence="2">Protein fwdA</fullName>
    </submittedName>
</protein>
<dbReference type="CDD" id="cd01304">
    <property type="entry name" value="FMDH_A"/>
    <property type="match status" value="1"/>
</dbReference>
<dbReference type="InterPro" id="IPR011059">
    <property type="entry name" value="Metal-dep_hydrolase_composite"/>
</dbReference>
<evidence type="ECO:0000259" key="1">
    <source>
        <dbReference type="Pfam" id="PF07969"/>
    </source>
</evidence>
<evidence type="ECO:0000313" key="2">
    <source>
        <dbReference type="EMBL" id="KON30297.1"/>
    </source>
</evidence>
<dbReference type="NCBIfam" id="TIGR03121">
    <property type="entry name" value="one_C_dehyd_A"/>
    <property type="match status" value="1"/>
</dbReference>
<name>A0A0M0BNY9_9ARCH</name>
<dbReference type="PANTHER" id="PTHR11647">
    <property type="entry name" value="HYDRANTOINASE/DIHYDROPYRIMIDINASE FAMILY MEMBER"/>
    <property type="match status" value="1"/>
</dbReference>
<dbReference type="PIRSF" id="PIRSF006453">
    <property type="entry name" value="FwdA"/>
    <property type="match status" value="1"/>
</dbReference>
<dbReference type="InterPro" id="IPR032466">
    <property type="entry name" value="Metal_Hydrolase"/>
</dbReference>
<feature type="domain" description="Amidohydrolase 3" evidence="1">
    <location>
        <begin position="42"/>
        <end position="500"/>
    </location>
</feature>
<dbReference type="SUPFAM" id="SSF51556">
    <property type="entry name" value="Metallo-dependent hydrolases"/>
    <property type="match status" value="1"/>
</dbReference>
<accession>A0A0M0BNY9</accession>
<dbReference type="PATRIC" id="fig|1685127.3.peg.1151"/>
<dbReference type="SUPFAM" id="SSF51338">
    <property type="entry name" value="Composite domain of metallo-dependent hydrolases"/>
    <property type="match status" value="2"/>
</dbReference>
<dbReference type="Gene3D" id="2.30.40.10">
    <property type="entry name" value="Urease, subunit C, domain 1"/>
    <property type="match status" value="1"/>
</dbReference>
<organism evidence="2 3">
    <name type="scientific">miscellaneous Crenarchaeota group-15 archaeon DG-45</name>
    <dbReference type="NCBI Taxonomy" id="1685127"/>
    <lineage>
        <taxon>Archaea</taxon>
        <taxon>Candidatus Bathyarchaeota</taxon>
        <taxon>MCG-15</taxon>
    </lineage>
</organism>
<dbReference type="EMBL" id="LFWZ01000035">
    <property type="protein sequence ID" value="KON30297.1"/>
    <property type="molecule type" value="Genomic_DNA"/>
</dbReference>
<gene>
    <name evidence="2" type="ORF">AC482_04190</name>
</gene>
<evidence type="ECO:0000313" key="3">
    <source>
        <dbReference type="Proteomes" id="UP000037210"/>
    </source>
</evidence>
<dbReference type="Proteomes" id="UP000037210">
    <property type="component" value="Unassembled WGS sequence"/>
</dbReference>
<dbReference type="InterPro" id="IPR050378">
    <property type="entry name" value="Metallo-dep_Hydrolases_sf"/>
</dbReference>
<dbReference type="Pfam" id="PF07969">
    <property type="entry name" value="Amidohydro_3"/>
    <property type="match status" value="1"/>
</dbReference>
<comment type="caution">
    <text evidence="2">The sequence shown here is derived from an EMBL/GenBank/DDBJ whole genome shotgun (WGS) entry which is preliminary data.</text>
</comment>
<dbReference type="GO" id="GO:0016810">
    <property type="term" value="F:hydrolase activity, acting on carbon-nitrogen (but not peptide) bonds"/>
    <property type="evidence" value="ECO:0007669"/>
    <property type="project" value="InterPro"/>
</dbReference>
<reference evidence="2 3" key="1">
    <citation type="submission" date="2015-06" db="EMBL/GenBank/DDBJ databases">
        <title>New insights into the roles of widespread benthic archaea in carbon and nitrogen cycling.</title>
        <authorList>
            <person name="Lazar C.S."/>
            <person name="Baker B.J."/>
            <person name="Seitz K.W."/>
            <person name="Hyde A.S."/>
            <person name="Dick G.J."/>
            <person name="Hinrichs K.-U."/>
            <person name="Teske A.P."/>
        </authorList>
    </citation>
    <scope>NUCLEOTIDE SEQUENCE [LARGE SCALE GENOMIC DNA]</scope>
    <source>
        <strain evidence="2">DG-45</strain>
    </source>
</reference>
<sequence length="569" mass="62745">MRDLIVKGGYVYDPLNGVDGERMDIPISGGRVVEKLDEGGAKVIDASGMVVMPGGVDLHSHIAGSKINIGRLMRPEDHRKDVVSRTRLTRAGVGYSCPSTFIAGYRYAQMGYTSVMEAAMPPLGARHVHEELNDTPIFDKAAFTLFGNNYFTLKYVKAGDMEMLKAFIAWMLRATRGYAVKIVNPGGVENWKWGRNVGGLDDLVDNFEVSPRQIITSLARANEELGLPHTIHLHCNNLGVPGNYETTIETMDALGSIKPAGERRNTVHVVHCQFNALDGENWGNVRSGAAKIASYVNGHPHVTLDIGQAIFTDTTTMTGDGPWQFRLHNLTGNKWVNSDVEMEAGAGVVPYTFRENNPANAIQWAIGLELALLIHDPWRVYMTTDHPNGGPFTFYPQVIAWLMSRKARTETMLEAHKACMRRTTLAGIYREYDFGEIATATRAATAKVLGLERKGHLGPGADGDVAVYDIDSTGWRPSMYRDVERAFSRAAYTIKGGEVAVKDGEVVAAPPGRTIWVDAKVPEDAEAELMKDLEAEFRSYYTIGLANYPVQDAYLPHQERAAVDARRGW</sequence>
<dbReference type="InterPro" id="IPR012027">
    <property type="entry name" value="Formylmethanofuran_DH_asu"/>
</dbReference>
<proteinExistence type="predicted"/>
<dbReference type="InterPro" id="IPR013108">
    <property type="entry name" value="Amidohydro_3"/>
</dbReference>
<dbReference type="PANTHER" id="PTHR11647:SF1">
    <property type="entry name" value="COLLAPSIN RESPONSE MEDIATOR PROTEIN"/>
    <property type="match status" value="1"/>
</dbReference>
<dbReference type="AlphaFoldDB" id="A0A0M0BNY9"/>